<dbReference type="RefSeq" id="WP_027888175.1">
    <property type="nucleotide sequence ID" value="NZ_JBHSXZ010000013.1"/>
</dbReference>
<dbReference type="Pfam" id="PF01212">
    <property type="entry name" value="Beta_elim_lyase"/>
    <property type="match status" value="1"/>
</dbReference>
<dbReference type="Proteomes" id="UP000266089">
    <property type="component" value="Unassembled WGS sequence"/>
</dbReference>
<keyword evidence="3" id="KW-0663">Pyridoxal phosphate</keyword>
<sequence length="339" mass="36397">MRIIDLRSDTVTRPTPAMRKAMAEAEVGDDVYGEDPTVNRLEALAAEMLGFETALFMPSGTMTNQVALMLHLKRGQEVIAPEGAHIYEYEPGSLAVLAGGTIRLVKAPYGIPDPEAVRAAIHTSVHQAPTGLIALENTHNTAGGTVVPIAVQRAIQRVAEEAGLPTHLDGARFFNAVVALQTTPVELAKGFRTVSICLSKGLGAPVGSLLLMPKEYRAEAWRYRKLLGGGMRQAGVLAAAGILALTEGPGHLARDHQMARALAEGLLRLCLEVDLQAVQTNMVYVQIPQAPAFVQRLRGLGVLANAMGPSRVRFVTHRDLHDEDIPLALKRIEQALQVA</sequence>
<dbReference type="InterPro" id="IPR001597">
    <property type="entry name" value="ArAA_b-elim_lyase/Thr_aldolase"/>
</dbReference>
<dbReference type="PIRSF" id="PIRSF017617">
    <property type="entry name" value="Thr_aldolase"/>
    <property type="match status" value="1"/>
</dbReference>
<dbReference type="InterPro" id="IPR015422">
    <property type="entry name" value="PyrdxlP-dep_Trfase_small"/>
</dbReference>
<dbReference type="InterPro" id="IPR015421">
    <property type="entry name" value="PyrdxlP-dep_Trfase_major"/>
</dbReference>
<dbReference type="FunFam" id="3.40.640.10:FF:000030">
    <property type="entry name" value="Low-specificity L-threonine aldolase"/>
    <property type="match status" value="1"/>
</dbReference>
<dbReference type="PANTHER" id="PTHR48097">
    <property type="entry name" value="L-THREONINE ALDOLASE-RELATED"/>
    <property type="match status" value="1"/>
</dbReference>
<dbReference type="SUPFAM" id="SSF53383">
    <property type="entry name" value="PLP-dependent transferases"/>
    <property type="match status" value="1"/>
</dbReference>
<evidence type="ECO:0000313" key="7">
    <source>
        <dbReference type="EMBL" id="RIH75059.1"/>
    </source>
</evidence>
<dbReference type="GO" id="GO:0006545">
    <property type="term" value="P:glycine biosynthetic process"/>
    <property type="evidence" value="ECO:0007669"/>
    <property type="project" value="TreeGrafter"/>
</dbReference>
<comment type="caution">
    <text evidence="7">The sequence shown here is derived from an EMBL/GenBank/DDBJ whole genome shotgun (WGS) entry which is preliminary data.</text>
</comment>
<comment type="similarity">
    <text evidence="2">Belongs to the threonine aldolase family.</text>
</comment>
<dbReference type="Gene3D" id="3.90.1150.10">
    <property type="entry name" value="Aspartate Aminotransferase, domain 1"/>
    <property type="match status" value="1"/>
</dbReference>
<dbReference type="EC" id="4.1.2.49" evidence="7"/>
<dbReference type="CDD" id="cd06502">
    <property type="entry name" value="TA_like"/>
    <property type="match status" value="1"/>
</dbReference>
<keyword evidence="4 7" id="KW-0456">Lyase</keyword>
<evidence type="ECO:0000259" key="6">
    <source>
        <dbReference type="Pfam" id="PF01212"/>
    </source>
</evidence>
<dbReference type="Gene3D" id="3.40.640.10">
    <property type="entry name" value="Type I PLP-dependent aspartate aminotransferase-like (Major domain)"/>
    <property type="match status" value="1"/>
</dbReference>
<comment type="cofactor">
    <cofactor evidence="1">
        <name>pyridoxal 5'-phosphate</name>
        <dbReference type="ChEBI" id="CHEBI:597326"/>
    </cofactor>
</comment>
<dbReference type="GO" id="GO:0008732">
    <property type="term" value="F:L-allo-threonine aldolase activity"/>
    <property type="evidence" value="ECO:0007669"/>
    <property type="project" value="UniProtKB-EC"/>
</dbReference>
<dbReference type="GO" id="GO:0005829">
    <property type="term" value="C:cytosol"/>
    <property type="evidence" value="ECO:0007669"/>
    <property type="project" value="TreeGrafter"/>
</dbReference>
<accession>A0A399DTR0</accession>
<dbReference type="EMBL" id="QWKX01000081">
    <property type="protein sequence ID" value="RIH75059.1"/>
    <property type="molecule type" value="Genomic_DNA"/>
</dbReference>
<evidence type="ECO:0000256" key="2">
    <source>
        <dbReference type="ARBA" id="ARBA00006966"/>
    </source>
</evidence>
<protein>
    <submittedName>
        <fullName evidence="7">L-allo-threonine aldolase</fullName>
        <ecNumber evidence="7">4.1.2.49</ecNumber>
    </submittedName>
</protein>
<feature type="domain" description="Aromatic amino acid beta-eliminating lyase/threonine aldolase" evidence="6">
    <location>
        <begin position="5"/>
        <end position="286"/>
    </location>
</feature>
<dbReference type="GO" id="GO:0006567">
    <property type="term" value="P:L-threonine catabolic process"/>
    <property type="evidence" value="ECO:0007669"/>
    <property type="project" value="TreeGrafter"/>
</dbReference>
<dbReference type="FunFam" id="3.90.1150.10:FF:000041">
    <property type="entry name" value="Low-specificity L-threonine aldolase"/>
    <property type="match status" value="1"/>
</dbReference>
<dbReference type="AlphaFoldDB" id="A0A399DTR0"/>
<proteinExistence type="inferred from homology"/>
<gene>
    <name evidence="7" type="primary">ltaA_2</name>
    <name evidence="7" type="ORF">Mcate_02415</name>
</gene>
<dbReference type="NCBIfam" id="NF041359">
    <property type="entry name" value="GntG_guanitoxin"/>
    <property type="match status" value="1"/>
</dbReference>
<reference evidence="7 8" key="1">
    <citation type="submission" date="2018-08" db="EMBL/GenBank/DDBJ databases">
        <title>Meiothermus cateniformans JCM 15151 genome sequencing project.</title>
        <authorList>
            <person name="Da Costa M.S."/>
            <person name="Albuquerque L."/>
            <person name="Raposo P."/>
            <person name="Froufe H.J.C."/>
            <person name="Barroso C.S."/>
            <person name="Egas C."/>
        </authorList>
    </citation>
    <scope>NUCLEOTIDE SEQUENCE [LARGE SCALE GENOMIC DNA]</scope>
    <source>
        <strain evidence="7 8">JCM 15151</strain>
    </source>
</reference>
<dbReference type="InterPro" id="IPR015424">
    <property type="entry name" value="PyrdxlP-dep_Trfase"/>
</dbReference>
<dbReference type="InterPro" id="IPR023603">
    <property type="entry name" value="Low_specificity_L-TA-like"/>
</dbReference>
<dbReference type="PANTHER" id="PTHR48097:SF9">
    <property type="entry name" value="L-THREONINE ALDOLASE"/>
    <property type="match status" value="1"/>
</dbReference>
<evidence type="ECO:0000313" key="8">
    <source>
        <dbReference type="Proteomes" id="UP000266089"/>
    </source>
</evidence>
<evidence type="ECO:0000256" key="1">
    <source>
        <dbReference type="ARBA" id="ARBA00001933"/>
    </source>
</evidence>
<dbReference type="OrthoDB" id="9774495at2"/>
<evidence type="ECO:0000256" key="5">
    <source>
        <dbReference type="PIRSR" id="PIRSR017617-1"/>
    </source>
</evidence>
<evidence type="ECO:0000256" key="3">
    <source>
        <dbReference type="ARBA" id="ARBA00022898"/>
    </source>
</evidence>
<evidence type="ECO:0000256" key="4">
    <source>
        <dbReference type="ARBA" id="ARBA00023239"/>
    </source>
</evidence>
<feature type="modified residue" description="N6-(pyridoxal phosphate)lysine" evidence="5">
    <location>
        <position position="200"/>
    </location>
</feature>
<name>A0A399DTR0_9DEIN</name>
<organism evidence="7 8">
    <name type="scientific">Meiothermus taiwanensis</name>
    <dbReference type="NCBI Taxonomy" id="172827"/>
    <lineage>
        <taxon>Bacteria</taxon>
        <taxon>Thermotogati</taxon>
        <taxon>Deinococcota</taxon>
        <taxon>Deinococci</taxon>
        <taxon>Thermales</taxon>
        <taxon>Thermaceae</taxon>
        <taxon>Meiothermus</taxon>
    </lineage>
</organism>